<name>A0A0G1XED4_9BACT</name>
<dbReference type="CDD" id="cd02869">
    <property type="entry name" value="PseudoU_synth_RluA_like"/>
    <property type="match status" value="1"/>
</dbReference>
<comment type="similarity">
    <text evidence="1">Belongs to the pseudouridine synthase RluA family.</text>
</comment>
<evidence type="ECO:0000256" key="1">
    <source>
        <dbReference type="ARBA" id="ARBA00010876"/>
    </source>
</evidence>
<evidence type="ECO:0000259" key="3">
    <source>
        <dbReference type="Pfam" id="PF00849"/>
    </source>
</evidence>
<comment type="caution">
    <text evidence="4">The sequence shown here is derived from an EMBL/GenBank/DDBJ whole genome shotgun (WGS) entry which is preliminary data.</text>
</comment>
<dbReference type="AlphaFoldDB" id="A0A0G1XED4"/>
<evidence type="ECO:0000313" key="5">
    <source>
        <dbReference type="Proteomes" id="UP000034445"/>
    </source>
</evidence>
<protein>
    <submittedName>
        <fullName evidence="4">Pseudouridylate synthase RluA</fullName>
    </submittedName>
</protein>
<dbReference type="GO" id="GO:0009982">
    <property type="term" value="F:pseudouridine synthase activity"/>
    <property type="evidence" value="ECO:0007669"/>
    <property type="project" value="InterPro"/>
</dbReference>
<evidence type="ECO:0000313" key="4">
    <source>
        <dbReference type="EMBL" id="KKW29316.1"/>
    </source>
</evidence>
<dbReference type="PANTHER" id="PTHR21600:SF87">
    <property type="entry name" value="RNA PSEUDOURIDYLATE SYNTHASE DOMAIN-CONTAINING PROTEIN 1"/>
    <property type="match status" value="1"/>
</dbReference>
<dbReference type="GO" id="GO:0003723">
    <property type="term" value="F:RNA binding"/>
    <property type="evidence" value="ECO:0007669"/>
    <property type="project" value="InterPro"/>
</dbReference>
<dbReference type="PANTHER" id="PTHR21600">
    <property type="entry name" value="MITOCHONDRIAL RNA PSEUDOURIDINE SYNTHASE"/>
    <property type="match status" value="1"/>
</dbReference>
<dbReference type="SUPFAM" id="SSF55120">
    <property type="entry name" value="Pseudouridine synthase"/>
    <property type="match status" value="1"/>
</dbReference>
<dbReference type="GO" id="GO:0140098">
    <property type="term" value="F:catalytic activity, acting on RNA"/>
    <property type="evidence" value="ECO:0007669"/>
    <property type="project" value="UniProtKB-ARBA"/>
</dbReference>
<dbReference type="InterPro" id="IPR020103">
    <property type="entry name" value="PsdUridine_synth_cat_dom_sf"/>
</dbReference>
<dbReference type="InterPro" id="IPR050188">
    <property type="entry name" value="RluA_PseudoU_synthase"/>
</dbReference>
<feature type="region of interest" description="Disordered" evidence="2">
    <location>
        <begin position="120"/>
        <end position="140"/>
    </location>
</feature>
<dbReference type="Gene3D" id="3.30.2350.10">
    <property type="entry name" value="Pseudouridine synthase"/>
    <property type="match status" value="1"/>
</dbReference>
<dbReference type="Pfam" id="PF00849">
    <property type="entry name" value="PseudoU_synth_2"/>
    <property type="match status" value="1"/>
</dbReference>
<dbReference type="Proteomes" id="UP000034445">
    <property type="component" value="Unassembled WGS sequence"/>
</dbReference>
<feature type="domain" description="Pseudouridine synthase RsuA/RluA-like" evidence="3">
    <location>
        <begin position="12"/>
        <end position="167"/>
    </location>
</feature>
<dbReference type="EMBL" id="LCRF01000080">
    <property type="protein sequence ID" value="KKW29316.1"/>
    <property type="molecule type" value="Genomic_DNA"/>
</dbReference>
<feature type="non-terminal residue" evidence="4">
    <location>
        <position position="167"/>
    </location>
</feature>
<evidence type="ECO:0000256" key="2">
    <source>
        <dbReference type="SAM" id="MobiDB-lite"/>
    </source>
</evidence>
<sequence>MLLNIVYEDDMLLVVDKPPGLAVSREGMGTREQETIADLLLGQYPELEQLGEQMRFGIIHRLDKDTSGLLLVAKTKEAFAFFQQQFKERKVRKQYLCLVQGVLNEDEGIIEARLARSPNDRRKQKAFAPGETGEDRAREAKTKYRVVERFPAYTLLEMTPETGRKHQ</sequence>
<dbReference type="InterPro" id="IPR006224">
    <property type="entry name" value="PsdUridine_synth_RluA-like_CS"/>
</dbReference>
<accession>A0A0G1XED4</accession>
<proteinExistence type="inferred from homology"/>
<gene>
    <name evidence="4" type="ORF">UY74_C0080G0001</name>
</gene>
<organism evidence="4 5">
    <name type="scientific">Candidatus Kaiserbacteria bacterium GW2011_GWC2_52_8b</name>
    <dbReference type="NCBI Taxonomy" id="1618676"/>
    <lineage>
        <taxon>Bacteria</taxon>
        <taxon>Candidatus Kaiseribacteriota</taxon>
    </lineage>
</organism>
<dbReference type="InterPro" id="IPR006145">
    <property type="entry name" value="PsdUridine_synth_RsuA/RluA"/>
</dbReference>
<reference evidence="4 5" key="1">
    <citation type="journal article" date="2015" name="Nature">
        <title>rRNA introns, odd ribosomes, and small enigmatic genomes across a large radiation of phyla.</title>
        <authorList>
            <person name="Brown C.T."/>
            <person name="Hug L.A."/>
            <person name="Thomas B.C."/>
            <person name="Sharon I."/>
            <person name="Castelle C.J."/>
            <person name="Singh A."/>
            <person name="Wilkins M.J."/>
            <person name="Williams K.H."/>
            <person name="Banfield J.F."/>
        </authorList>
    </citation>
    <scope>NUCLEOTIDE SEQUENCE [LARGE SCALE GENOMIC DNA]</scope>
</reference>
<dbReference type="PROSITE" id="PS01129">
    <property type="entry name" value="PSI_RLU"/>
    <property type="match status" value="1"/>
</dbReference>
<dbReference type="GO" id="GO:0000455">
    <property type="term" value="P:enzyme-directed rRNA pseudouridine synthesis"/>
    <property type="evidence" value="ECO:0007669"/>
    <property type="project" value="TreeGrafter"/>
</dbReference>